<keyword evidence="7" id="KW-0732">Signal</keyword>
<feature type="signal peptide" evidence="7">
    <location>
        <begin position="1"/>
        <end position="19"/>
    </location>
</feature>
<feature type="transmembrane region" description="Helical" evidence="6">
    <location>
        <begin position="337"/>
        <end position="359"/>
    </location>
</feature>
<evidence type="ECO:0000259" key="8">
    <source>
        <dbReference type="PROSITE" id="PS50850"/>
    </source>
</evidence>
<keyword evidence="4 6" id="KW-1133">Transmembrane helix</keyword>
<feature type="transmembrane region" description="Helical" evidence="6">
    <location>
        <begin position="279"/>
        <end position="297"/>
    </location>
</feature>
<dbReference type="Pfam" id="PF07690">
    <property type="entry name" value="MFS_1"/>
    <property type="match status" value="1"/>
</dbReference>
<dbReference type="InterPro" id="IPR036259">
    <property type="entry name" value="MFS_trans_sf"/>
</dbReference>
<gene>
    <name evidence="9" type="ORF">AB2L28_19095</name>
</gene>
<dbReference type="Proteomes" id="UP001566476">
    <property type="component" value="Unassembled WGS sequence"/>
</dbReference>
<evidence type="ECO:0000256" key="5">
    <source>
        <dbReference type="ARBA" id="ARBA00023136"/>
    </source>
</evidence>
<dbReference type="InterPro" id="IPR011701">
    <property type="entry name" value="MFS"/>
</dbReference>
<dbReference type="InterPro" id="IPR020846">
    <property type="entry name" value="MFS_dom"/>
</dbReference>
<feature type="transmembrane region" description="Helical" evidence="6">
    <location>
        <begin position="303"/>
        <end position="325"/>
    </location>
</feature>
<feature type="transmembrane region" description="Helical" evidence="6">
    <location>
        <begin position="213"/>
        <end position="235"/>
    </location>
</feature>
<dbReference type="RefSeq" id="WP_370720576.1">
    <property type="nucleotide sequence ID" value="NZ_JBGGTQ010000010.1"/>
</dbReference>
<keyword evidence="10" id="KW-1185">Reference proteome</keyword>
<evidence type="ECO:0000256" key="7">
    <source>
        <dbReference type="SAM" id="SignalP"/>
    </source>
</evidence>
<feature type="transmembrane region" description="Helical" evidence="6">
    <location>
        <begin position="365"/>
        <end position="386"/>
    </location>
</feature>
<dbReference type="PROSITE" id="PS50850">
    <property type="entry name" value="MFS"/>
    <property type="match status" value="1"/>
</dbReference>
<evidence type="ECO:0000256" key="2">
    <source>
        <dbReference type="ARBA" id="ARBA00022475"/>
    </source>
</evidence>
<dbReference type="SUPFAM" id="SSF103473">
    <property type="entry name" value="MFS general substrate transporter"/>
    <property type="match status" value="1"/>
</dbReference>
<dbReference type="EMBL" id="JBGGTQ010000010">
    <property type="protein sequence ID" value="MEZ0494348.1"/>
    <property type="molecule type" value="Genomic_DNA"/>
</dbReference>
<reference evidence="9 10" key="1">
    <citation type="submission" date="2024-07" db="EMBL/GenBank/DDBJ databases">
        <authorList>
            <person name="Thanompreechachai J."/>
            <person name="Duangmal K."/>
        </authorList>
    </citation>
    <scope>NUCLEOTIDE SEQUENCE [LARGE SCALE GENOMIC DNA]</scope>
    <source>
        <strain evidence="9 10">TBRC 1896</strain>
    </source>
</reference>
<evidence type="ECO:0000256" key="6">
    <source>
        <dbReference type="SAM" id="Phobius"/>
    </source>
</evidence>
<feature type="transmembrane region" description="Helical" evidence="6">
    <location>
        <begin position="247"/>
        <end position="267"/>
    </location>
</feature>
<keyword evidence="3 6" id="KW-0812">Transmembrane</keyword>
<comment type="subcellular location">
    <subcellularLocation>
        <location evidence="1">Cell membrane</location>
        <topology evidence="1">Multi-pass membrane protein</topology>
    </subcellularLocation>
</comment>
<feature type="transmembrane region" description="Helical" evidence="6">
    <location>
        <begin position="93"/>
        <end position="110"/>
    </location>
</feature>
<evidence type="ECO:0000313" key="10">
    <source>
        <dbReference type="Proteomes" id="UP001566476"/>
    </source>
</evidence>
<keyword evidence="2" id="KW-1003">Cell membrane</keyword>
<proteinExistence type="predicted"/>
<feature type="domain" description="Major facilitator superfamily (MFS) profile" evidence="8">
    <location>
        <begin position="204"/>
        <end position="409"/>
    </location>
</feature>
<dbReference type="PANTHER" id="PTHR23513:SF6">
    <property type="entry name" value="MAJOR FACILITATOR SUPERFAMILY ASSOCIATED DOMAIN-CONTAINING PROTEIN"/>
    <property type="match status" value="1"/>
</dbReference>
<name>A0ABV4I6N1_9ACTN</name>
<feature type="transmembrane region" description="Helical" evidence="6">
    <location>
        <begin position="37"/>
        <end position="57"/>
    </location>
</feature>
<keyword evidence="5 6" id="KW-0472">Membrane</keyword>
<protein>
    <submittedName>
        <fullName evidence="9">MFS transporter</fullName>
    </submittedName>
</protein>
<sequence>MRPLRALVVAHTASAAGNAATQVAVPLHVLATGGSGLQLGIASAAAVVPVVVGGVFGGTVVDRVGYRRTSIAGDVVGAVTIAAVPLLAGTVGLPFWGLVLLLVATGLLDAPGQAARHAMLPEVCAADGVPLLKATGALNGAERLAQLLGVAATAALVGWLGALPVLWLDAATFAASATLVLLAVPHTSTAPSPAGAYLRRLREGFDVVRRDGLLRAVVLLVLATNAFDTGLSVLLPLVARDTWHHPAAFGWVSAVFGAGAAVGALQAHRLTRRWSRRRVFALSFLLAGAPRCLLLATGPSLELTVVVFLACGLAAGAINPVLGAVQLERVAPRMRARVAGLVAAGAWAGMPAGSLLAGWGADRVGVVPVLWTVGVLYLLVTLAPFAGRSWGDMDRPARQDADREVDVAG</sequence>
<evidence type="ECO:0000256" key="3">
    <source>
        <dbReference type="ARBA" id="ARBA00022692"/>
    </source>
</evidence>
<feature type="chain" id="PRO_5045494030" evidence="7">
    <location>
        <begin position="20"/>
        <end position="409"/>
    </location>
</feature>
<evidence type="ECO:0000313" key="9">
    <source>
        <dbReference type="EMBL" id="MEZ0494348.1"/>
    </source>
</evidence>
<dbReference type="Gene3D" id="1.20.1250.20">
    <property type="entry name" value="MFS general substrate transporter like domains"/>
    <property type="match status" value="1"/>
</dbReference>
<evidence type="ECO:0000256" key="1">
    <source>
        <dbReference type="ARBA" id="ARBA00004651"/>
    </source>
</evidence>
<evidence type="ECO:0000256" key="4">
    <source>
        <dbReference type="ARBA" id="ARBA00022989"/>
    </source>
</evidence>
<dbReference type="PANTHER" id="PTHR23513">
    <property type="entry name" value="INTEGRAL MEMBRANE EFFLUX PROTEIN-RELATED"/>
    <property type="match status" value="1"/>
</dbReference>
<comment type="caution">
    <text evidence="9">The sequence shown here is derived from an EMBL/GenBank/DDBJ whole genome shotgun (WGS) entry which is preliminary data.</text>
</comment>
<feature type="transmembrane region" description="Helical" evidence="6">
    <location>
        <begin position="147"/>
        <end position="167"/>
    </location>
</feature>
<accession>A0ABV4I6N1</accession>
<dbReference type="CDD" id="cd06173">
    <property type="entry name" value="MFS_MefA_like"/>
    <property type="match status" value="1"/>
</dbReference>
<organism evidence="9 10">
    <name type="scientific">Kineococcus mangrovi</name>
    <dbReference type="NCBI Taxonomy" id="1660183"/>
    <lineage>
        <taxon>Bacteria</taxon>
        <taxon>Bacillati</taxon>
        <taxon>Actinomycetota</taxon>
        <taxon>Actinomycetes</taxon>
        <taxon>Kineosporiales</taxon>
        <taxon>Kineosporiaceae</taxon>
        <taxon>Kineococcus</taxon>
    </lineage>
</organism>